<dbReference type="PANTHER" id="PTHR43201:SF32">
    <property type="entry name" value="2-SUCCINYLBENZOATE--COA LIGASE, CHLOROPLASTIC_PEROXISOMAL"/>
    <property type="match status" value="1"/>
</dbReference>
<dbReference type="InterPro" id="IPR000873">
    <property type="entry name" value="AMP-dep_synth/lig_dom"/>
</dbReference>
<proteinExistence type="predicted"/>
<sequence length="482" mass="51269">MDRTTLAARLTGLAEETPDAAALTCGGVTVDRRELDRRGTALAHAYADLGVRAGSLVTIALPNGIEFVLAALAAWKLGATPQPLSYRLPAAELEAVVALADPALVVGPAVPGRRHVPPGFTPPENHEPLPAVEPGPWKAPASGGSTGRPKIIVAGEPAYADVLAGVAALFGMTPGGTHLTAGPLYHNAPFMMAASALCTGNHVVVLPRFDAAEAVRTIEKHGVDWVFLVPTMMHRMWRLPGAERDAADLSSLRVVLHGAAPCPVWLKQAWIDWIGPERLHELYASTEAQAGTLITGAEWLAHPGSVGKVALGEIRVLDEEHRDVPVGETGEIWTRSAPGTPATYRYLGDTATTLPGGWESQGDLGRFDAEGYLYLADRKPDMILVGGANVFPAEVEAALDEHPSVLSSCVIGLPDEDYGNVVHAVVQTDGPLDEVALLEHLKSRLAPYKLPRGFERVDEPLRDDAGKVRRAAVRAERLAARR</sequence>
<evidence type="ECO:0000313" key="5">
    <source>
        <dbReference type="Proteomes" id="UP001597419"/>
    </source>
</evidence>
<name>A0ABW5GLQ6_9PSEU</name>
<gene>
    <name evidence="4" type="ORF">ACFSYJ_24065</name>
</gene>
<dbReference type="EMBL" id="JBHUKU010000014">
    <property type="protein sequence ID" value="MFD2461704.1"/>
    <property type="molecule type" value="Genomic_DNA"/>
</dbReference>
<dbReference type="Gene3D" id="3.40.50.12780">
    <property type="entry name" value="N-terminal domain of ligase-like"/>
    <property type="match status" value="1"/>
</dbReference>
<feature type="region of interest" description="Disordered" evidence="1">
    <location>
        <begin position="116"/>
        <end position="143"/>
    </location>
</feature>
<organism evidence="4 5">
    <name type="scientific">Amycolatopsis samaneae</name>
    <dbReference type="NCBI Taxonomy" id="664691"/>
    <lineage>
        <taxon>Bacteria</taxon>
        <taxon>Bacillati</taxon>
        <taxon>Actinomycetota</taxon>
        <taxon>Actinomycetes</taxon>
        <taxon>Pseudonocardiales</taxon>
        <taxon>Pseudonocardiaceae</taxon>
        <taxon>Amycolatopsis</taxon>
    </lineage>
</organism>
<dbReference type="SUPFAM" id="SSF56801">
    <property type="entry name" value="Acetyl-CoA synthetase-like"/>
    <property type="match status" value="1"/>
</dbReference>
<feature type="domain" description="AMP-binding enzyme C-terminal" evidence="3">
    <location>
        <begin position="394"/>
        <end position="459"/>
    </location>
</feature>
<dbReference type="RefSeq" id="WP_345390426.1">
    <property type="nucleotide sequence ID" value="NZ_BAABHG010000004.1"/>
</dbReference>
<evidence type="ECO:0000259" key="3">
    <source>
        <dbReference type="Pfam" id="PF13193"/>
    </source>
</evidence>
<evidence type="ECO:0000313" key="4">
    <source>
        <dbReference type="EMBL" id="MFD2461704.1"/>
    </source>
</evidence>
<keyword evidence="5" id="KW-1185">Reference proteome</keyword>
<comment type="caution">
    <text evidence="4">The sequence shown here is derived from an EMBL/GenBank/DDBJ whole genome shotgun (WGS) entry which is preliminary data.</text>
</comment>
<reference evidence="5" key="1">
    <citation type="journal article" date="2019" name="Int. J. Syst. Evol. Microbiol.">
        <title>The Global Catalogue of Microorganisms (GCM) 10K type strain sequencing project: providing services to taxonomists for standard genome sequencing and annotation.</title>
        <authorList>
            <consortium name="The Broad Institute Genomics Platform"/>
            <consortium name="The Broad Institute Genome Sequencing Center for Infectious Disease"/>
            <person name="Wu L."/>
            <person name="Ma J."/>
        </authorList>
    </citation>
    <scope>NUCLEOTIDE SEQUENCE [LARGE SCALE GENOMIC DNA]</scope>
    <source>
        <strain evidence="5">CGMCC 4.7643</strain>
    </source>
</reference>
<dbReference type="InterPro" id="IPR042099">
    <property type="entry name" value="ANL_N_sf"/>
</dbReference>
<dbReference type="Gene3D" id="3.30.300.30">
    <property type="match status" value="1"/>
</dbReference>
<evidence type="ECO:0000259" key="2">
    <source>
        <dbReference type="Pfam" id="PF00501"/>
    </source>
</evidence>
<dbReference type="Pfam" id="PF13193">
    <property type="entry name" value="AMP-binding_C"/>
    <property type="match status" value="1"/>
</dbReference>
<evidence type="ECO:0000256" key="1">
    <source>
        <dbReference type="SAM" id="MobiDB-lite"/>
    </source>
</evidence>
<feature type="domain" description="AMP-dependent synthetase/ligase" evidence="2">
    <location>
        <begin position="14"/>
        <end position="337"/>
    </location>
</feature>
<dbReference type="InterPro" id="IPR045851">
    <property type="entry name" value="AMP-bd_C_sf"/>
</dbReference>
<accession>A0ABW5GLQ6</accession>
<dbReference type="Proteomes" id="UP001597419">
    <property type="component" value="Unassembled WGS sequence"/>
</dbReference>
<dbReference type="PANTHER" id="PTHR43201">
    <property type="entry name" value="ACYL-COA SYNTHETASE"/>
    <property type="match status" value="1"/>
</dbReference>
<protein>
    <submittedName>
        <fullName evidence="4">AMP-binding protein</fullName>
    </submittedName>
</protein>
<dbReference type="InterPro" id="IPR025110">
    <property type="entry name" value="AMP-bd_C"/>
</dbReference>
<dbReference type="Pfam" id="PF00501">
    <property type="entry name" value="AMP-binding"/>
    <property type="match status" value="1"/>
</dbReference>